<dbReference type="SUPFAM" id="SSF64518">
    <property type="entry name" value="Phase 1 flagellin"/>
    <property type="match status" value="1"/>
</dbReference>
<evidence type="ECO:0000313" key="2">
    <source>
        <dbReference type="EMBL" id="ONG47386.1"/>
    </source>
</evidence>
<dbReference type="RefSeq" id="WP_076959714.1">
    <property type="nucleotide sequence ID" value="NZ_MLCO01000279.1"/>
</dbReference>
<proteinExistence type="predicted"/>
<dbReference type="OrthoDB" id="7269163at2"/>
<reference evidence="2 3" key="1">
    <citation type="submission" date="2016-10" db="EMBL/GenBank/DDBJ databases">
        <title>Draft Genome sequence of Roseomonas sp. strain M3.</title>
        <authorList>
            <person name="Subhash Y."/>
            <person name="Lee S."/>
        </authorList>
    </citation>
    <scope>NUCLEOTIDE SEQUENCE [LARGE SCALE GENOMIC DNA]</scope>
    <source>
        <strain evidence="2 3">M3</strain>
    </source>
</reference>
<sequence length="227" mass="24238">MISTGGGRPATGPEAGLAATARLDGILSFGRQLSSAKALLDVVRQVLEDVSVMVDEASRILGVLSEPGLPSASWEAATLRYQHAVHEVVGLLAASRNVGHMLLQGEDSQGLVAVGLQRMERIASLLPRVPADHHAAHQAAENFAPVQRSLEEARSRLEEAHRSVEAQLAMALERMDDESAALGAMEDTDVLKEAARLQALQIRQQLAGHAIGLGALVPRCLQDLRQF</sequence>
<keyword evidence="1" id="KW-0175">Coiled coil</keyword>
<evidence type="ECO:0000313" key="3">
    <source>
        <dbReference type="Proteomes" id="UP000188879"/>
    </source>
</evidence>
<dbReference type="AlphaFoldDB" id="A0A1V2GWU6"/>
<accession>A0A1V2GWU6</accession>
<name>A0A1V2GWU6_9PROT</name>
<gene>
    <name evidence="2" type="ORF">BKE38_23490</name>
</gene>
<feature type="coiled-coil region" evidence="1">
    <location>
        <begin position="147"/>
        <end position="174"/>
    </location>
</feature>
<evidence type="ECO:0000256" key="1">
    <source>
        <dbReference type="SAM" id="Coils"/>
    </source>
</evidence>
<dbReference type="Proteomes" id="UP000188879">
    <property type="component" value="Unassembled WGS sequence"/>
</dbReference>
<organism evidence="2 3">
    <name type="scientific">Teichococcus deserti</name>
    <dbReference type="NCBI Taxonomy" id="1817963"/>
    <lineage>
        <taxon>Bacteria</taxon>
        <taxon>Pseudomonadati</taxon>
        <taxon>Pseudomonadota</taxon>
        <taxon>Alphaproteobacteria</taxon>
        <taxon>Acetobacterales</taxon>
        <taxon>Roseomonadaceae</taxon>
        <taxon>Roseomonas</taxon>
    </lineage>
</organism>
<keyword evidence="3" id="KW-1185">Reference proteome</keyword>
<protein>
    <submittedName>
        <fullName evidence="2">Uncharacterized protein</fullName>
    </submittedName>
</protein>
<comment type="caution">
    <text evidence="2">The sequence shown here is derived from an EMBL/GenBank/DDBJ whole genome shotgun (WGS) entry which is preliminary data.</text>
</comment>
<dbReference type="EMBL" id="MLCO01000279">
    <property type="protein sequence ID" value="ONG47386.1"/>
    <property type="molecule type" value="Genomic_DNA"/>
</dbReference>